<name>A0A3M2RB61_9HYPO</name>
<dbReference type="AlphaFoldDB" id="A0A3M2RB61"/>
<gene>
    <name evidence="1" type="ORF">CDV36_015366</name>
</gene>
<dbReference type="Proteomes" id="UP000277212">
    <property type="component" value="Unassembled WGS sequence"/>
</dbReference>
<reference evidence="1 2" key="1">
    <citation type="submission" date="2017-06" db="EMBL/GenBank/DDBJ databases">
        <title>Comparative genomic analysis of Ambrosia Fusariam Clade fungi.</title>
        <authorList>
            <person name="Stajich J.E."/>
            <person name="Carrillo J."/>
            <person name="Kijimoto T."/>
            <person name="Eskalen A."/>
            <person name="O'Donnell K."/>
            <person name="Kasson M."/>
        </authorList>
    </citation>
    <scope>NUCLEOTIDE SEQUENCE [LARGE SCALE GENOMIC DNA]</scope>
    <source>
        <strain evidence="1">UCR3666</strain>
    </source>
</reference>
<protein>
    <submittedName>
        <fullName evidence="1">Uncharacterized protein</fullName>
    </submittedName>
</protein>
<comment type="caution">
    <text evidence="1">The sequence shown here is derived from an EMBL/GenBank/DDBJ whole genome shotgun (WGS) entry which is preliminary data.</text>
</comment>
<proteinExistence type="predicted"/>
<evidence type="ECO:0000313" key="2">
    <source>
        <dbReference type="Proteomes" id="UP000277212"/>
    </source>
</evidence>
<dbReference type="EMBL" id="NKUJ01000569">
    <property type="protein sequence ID" value="RMJ02364.1"/>
    <property type="molecule type" value="Genomic_DNA"/>
</dbReference>
<keyword evidence="2" id="KW-1185">Reference proteome</keyword>
<sequence>MLRFCLGLSEDVTASLQVTLPGSVVQVLDACTPTARHGASLVPSGYGPGFPSASCKAVRHQEFFPAPAALGQWLPSGWSLGPMTHSTPSHSPSSILP</sequence>
<accession>A0A3M2RB61</accession>
<evidence type="ECO:0000313" key="1">
    <source>
        <dbReference type="EMBL" id="RMJ02364.1"/>
    </source>
</evidence>
<organism evidence="1 2">
    <name type="scientific">Fusarium kuroshium</name>
    <dbReference type="NCBI Taxonomy" id="2010991"/>
    <lineage>
        <taxon>Eukaryota</taxon>
        <taxon>Fungi</taxon>
        <taxon>Dikarya</taxon>
        <taxon>Ascomycota</taxon>
        <taxon>Pezizomycotina</taxon>
        <taxon>Sordariomycetes</taxon>
        <taxon>Hypocreomycetidae</taxon>
        <taxon>Hypocreales</taxon>
        <taxon>Nectriaceae</taxon>
        <taxon>Fusarium</taxon>
        <taxon>Fusarium solani species complex</taxon>
    </lineage>
</organism>